<dbReference type="Gene3D" id="3.30.420.40">
    <property type="match status" value="2"/>
</dbReference>
<dbReference type="InterPro" id="IPR043129">
    <property type="entry name" value="ATPase_NBD"/>
</dbReference>
<keyword evidence="3" id="KW-1185">Reference proteome</keyword>
<comment type="similarity">
    <text evidence="1">Belongs to the ROK (NagC/XylR) family.</text>
</comment>
<sequence>MAISAAEKPYVIGVDLGGTNVRAAVIKRETEEVVGRGDNLPSYAMDGVAQTCAQIVLAAENAIEKAGISRDQVLGVGVAVPGHVKAKEGMVLWAPNFKDQWKGVQIAAPVQEALGLPVFLGNDANLAALGEYAFGAGRGVRHLIMITLGTGIGGGIIIDGKLLEGADGGAGEVGHVIVNAGGRGGNTSFGAIEGEAQISAIVERAARKIQEGRKTVLGTLVDYDRFMLTPAIIAQAAEAGDEVAIEVFEETGYYLGVTLASLINLFNPQMIVIGGGVAQAGELILDPIRRTTYACAIRSLSRSCTIVPAGLGDNAGILGGAALVLQLLGGAE</sequence>
<dbReference type="PROSITE" id="PS01125">
    <property type="entry name" value="ROK"/>
    <property type="match status" value="1"/>
</dbReference>
<name>A0A402CYG5_9BACT</name>
<reference evidence="2 3" key="1">
    <citation type="journal article" date="2019" name="Int. J. Syst. Evol. Microbiol.">
        <title>Capsulimonas corticalis gen. nov., sp. nov., an aerobic capsulated bacterium, of a novel bacterial order, Capsulimonadales ord. nov., of the class Armatimonadia of the phylum Armatimonadetes.</title>
        <authorList>
            <person name="Li J."/>
            <person name="Kudo C."/>
            <person name="Tonouchi A."/>
        </authorList>
    </citation>
    <scope>NUCLEOTIDE SEQUENCE [LARGE SCALE GENOMIC DNA]</scope>
    <source>
        <strain evidence="2 3">AX-7</strain>
    </source>
</reference>
<dbReference type="InterPro" id="IPR049874">
    <property type="entry name" value="ROK_cs"/>
</dbReference>
<evidence type="ECO:0000256" key="1">
    <source>
        <dbReference type="ARBA" id="ARBA00006479"/>
    </source>
</evidence>
<dbReference type="RefSeq" id="WP_165864323.1">
    <property type="nucleotide sequence ID" value="NZ_AP025739.1"/>
</dbReference>
<evidence type="ECO:0000313" key="3">
    <source>
        <dbReference type="Proteomes" id="UP000287394"/>
    </source>
</evidence>
<dbReference type="Proteomes" id="UP000287394">
    <property type="component" value="Chromosome"/>
</dbReference>
<dbReference type="SUPFAM" id="SSF53067">
    <property type="entry name" value="Actin-like ATPase domain"/>
    <property type="match status" value="1"/>
</dbReference>
<organism evidence="2 3">
    <name type="scientific">Capsulimonas corticalis</name>
    <dbReference type="NCBI Taxonomy" id="2219043"/>
    <lineage>
        <taxon>Bacteria</taxon>
        <taxon>Bacillati</taxon>
        <taxon>Armatimonadota</taxon>
        <taxon>Armatimonadia</taxon>
        <taxon>Capsulimonadales</taxon>
        <taxon>Capsulimonadaceae</taxon>
        <taxon>Capsulimonas</taxon>
    </lineage>
</organism>
<dbReference type="EMBL" id="AP025739">
    <property type="protein sequence ID" value="BDI31349.1"/>
    <property type="molecule type" value="Genomic_DNA"/>
</dbReference>
<dbReference type="InterPro" id="IPR000600">
    <property type="entry name" value="ROK"/>
</dbReference>
<evidence type="ECO:0000313" key="2">
    <source>
        <dbReference type="EMBL" id="BDI31349.1"/>
    </source>
</evidence>
<gene>
    <name evidence="2" type="ORF">CCAX7_34000</name>
</gene>
<protein>
    <submittedName>
        <fullName evidence="2">Glucokinase</fullName>
    </submittedName>
</protein>
<dbReference type="FunCoup" id="A0A402CYG5">
    <property type="interactions" value="320"/>
</dbReference>
<dbReference type="PANTHER" id="PTHR18964:SF149">
    <property type="entry name" value="BIFUNCTIONAL UDP-N-ACETYLGLUCOSAMINE 2-EPIMERASE_N-ACETYLMANNOSAMINE KINASE"/>
    <property type="match status" value="1"/>
</dbReference>
<dbReference type="AlphaFoldDB" id="A0A402CYG5"/>
<dbReference type="KEGG" id="ccot:CCAX7_34000"/>
<dbReference type="Pfam" id="PF00480">
    <property type="entry name" value="ROK"/>
    <property type="match status" value="1"/>
</dbReference>
<accession>A0A402CYG5</accession>
<proteinExistence type="inferred from homology"/>
<dbReference type="PANTHER" id="PTHR18964">
    <property type="entry name" value="ROK (REPRESSOR, ORF, KINASE) FAMILY"/>
    <property type="match status" value="1"/>
</dbReference>